<dbReference type="AlphaFoldDB" id="A0A0J9E7Z6"/>
<dbReference type="GO" id="GO:0045333">
    <property type="term" value="P:cellular respiration"/>
    <property type="evidence" value="ECO:0007669"/>
    <property type="project" value="UniProtKB-ARBA"/>
</dbReference>
<protein>
    <submittedName>
        <fullName evidence="3">2-oxoglutarate oxidoreductase, beta subunit</fullName>
        <ecNumber evidence="3">1.2.7.3</ecNumber>
    </submittedName>
</protein>
<evidence type="ECO:0000256" key="1">
    <source>
        <dbReference type="ARBA" id="ARBA00023002"/>
    </source>
</evidence>
<dbReference type="PANTHER" id="PTHR48084:SF5">
    <property type="entry name" value="BLR6744 PROTEIN"/>
    <property type="match status" value="1"/>
</dbReference>
<keyword evidence="1 3" id="KW-0560">Oxidoreductase</keyword>
<dbReference type="GO" id="GO:0030976">
    <property type="term" value="F:thiamine pyrophosphate binding"/>
    <property type="evidence" value="ECO:0007669"/>
    <property type="project" value="InterPro"/>
</dbReference>
<dbReference type="RefSeq" id="WP_049643565.1">
    <property type="nucleotide sequence ID" value="NZ_LFTY01000002.1"/>
</dbReference>
<evidence type="ECO:0000313" key="3">
    <source>
        <dbReference type="EMBL" id="KMW57889.1"/>
    </source>
</evidence>
<dbReference type="Gene3D" id="3.40.50.970">
    <property type="match status" value="1"/>
</dbReference>
<dbReference type="InterPro" id="IPR011766">
    <property type="entry name" value="TPP_enzyme_TPP-bd"/>
</dbReference>
<dbReference type="PATRIC" id="fig|1675527.3.peg.2991"/>
<dbReference type="GO" id="GO:0044281">
    <property type="term" value="P:small molecule metabolic process"/>
    <property type="evidence" value="ECO:0007669"/>
    <property type="project" value="UniProtKB-ARBA"/>
</dbReference>
<sequence length="351" mass="37848">MTHILKPKFRHPNLPKNGVGLTRRDYEGVVSTLCAGCGHDSVTAAIIEACFEMELPAHRVAKMSGIGCSSKTTNYFLNRSHGFNSVHGRMPSVTTGANLANRGLVYLGVSGDGDTASIGLGQFAHAVRRRLNMLYICENNGTYGLTKGQFSATNDRASKNRKGLDSPFDSIDLCNVAIELGAGFVARAFSGDKAQLVPLIIAGLKYRGFALIDVISPCVTFNNHTSSTKSYDYVRDHNHMVGRLDLVPEAREITAESAPGVTQNVTMHDGSQMALSAVSEDYDPTDPETAMPELARFKRQGRVATGLLYLDERQEDLHDLIGTAPGPLNEVPAEELCPGSDALEAINAAHR</sequence>
<dbReference type="EC" id="1.2.7.3" evidence="3"/>
<dbReference type="InterPro" id="IPR051457">
    <property type="entry name" value="2-oxoacid:Fd_oxidoreductase"/>
</dbReference>
<keyword evidence="4" id="KW-1185">Reference proteome</keyword>
<dbReference type="PANTHER" id="PTHR48084">
    <property type="entry name" value="2-OXOGLUTARATE OXIDOREDUCTASE SUBUNIT KORB-RELATED"/>
    <property type="match status" value="1"/>
</dbReference>
<name>A0A0J9E7Z6_9RHOB</name>
<dbReference type="Pfam" id="PF02775">
    <property type="entry name" value="TPP_enzyme_C"/>
    <property type="match status" value="1"/>
</dbReference>
<dbReference type="CDD" id="cd03375">
    <property type="entry name" value="TPP_OGFOR"/>
    <property type="match status" value="1"/>
</dbReference>
<reference evidence="3 4" key="1">
    <citation type="submission" date="2015-06" db="EMBL/GenBank/DDBJ databases">
        <title>Draft genome sequence of an Alphaproteobacteria species associated to the Mediterranean sponge Oscarella lobularis.</title>
        <authorList>
            <person name="Jourda C."/>
            <person name="Santini S."/>
            <person name="Claverie J.-M."/>
        </authorList>
    </citation>
    <scope>NUCLEOTIDE SEQUENCE [LARGE SCALE GENOMIC DNA]</scope>
    <source>
        <strain evidence="3">IGS</strain>
    </source>
</reference>
<dbReference type="OrthoDB" id="9775140at2"/>
<dbReference type="GO" id="GO:0047553">
    <property type="term" value="F:2-oxoglutarate synthase activity"/>
    <property type="evidence" value="ECO:0007669"/>
    <property type="project" value="UniProtKB-EC"/>
</dbReference>
<evidence type="ECO:0000313" key="4">
    <source>
        <dbReference type="Proteomes" id="UP000037178"/>
    </source>
</evidence>
<organism evidence="3 4">
    <name type="scientific">Candidatus Rhodobacter oscarellae</name>
    <dbReference type="NCBI Taxonomy" id="1675527"/>
    <lineage>
        <taxon>Bacteria</taxon>
        <taxon>Pseudomonadati</taxon>
        <taxon>Pseudomonadota</taxon>
        <taxon>Alphaproteobacteria</taxon>
        <taxon>Rhodobacterales</taxon>
        <taxon>Rhodobacter group</taxon>
        <taxon>Rhodobacter</taxon>
    </lineage>
</organism>
<dbReference type="STRING" id="1675527.AIOL_002857"/>
<feature type="domain" description="Thiamine pyrophosphate enzyme TPP-binding" evidence="2">
    <location>
        <begin position="66"/>
        <end position="214"/>
    </location>
</feature>
<comment type="caution">
    <text evidence="3">The sequence shown here is derived from an EMBL/GenBank/DDBJ whole genome shotgun (WGS) entry which is preliminary data.</text>
</comment>
<dbReference type="Proteomes" id="UP000037178">
    <property type="component" value="Unassembled WGS sequence"/>
</dbReference>
<dbReference type="SUPFAM" id="SSF52518">
    <property type="entry name" value="Thiamin diphosphate-binding fold (THDP-binding)"/>
    <property type="match status" value="1"/>
</dbReference>
<evidence type="ECO:0000259" key="2">
    <source>
        <dbReference type="Pfam" id="PF02775"/>
    </source>
</evidence>
<dbReference type="InterPro" id="IPR029061">
    <property type="entry name" value="THDP-binding"/>
</dbReference>
<proteinExistence type="predicted"/>
<dbReference type="EMBL" id="LFTY01000002">
    <property type="protein sequence ID" value="KMW57889.1"/>
    <property type="molecule type" value="Genomic_DNA"/>
</dbReference>
<gene>
    <name evidence="3" type="ORF">AIOL_002857</name>
</gene>
<accession>A0A0J9E7Z6</accession>